<gene>
    <name evidence="1" type="ORF">GRAN_2213</name>
</gene>
<keyword evidence="2" id="KW-1185">Reference proteome</keyword>
<dbReference type="OrthoDB" id="117392at2"/>
<organism evidence="1 2">
    <name type="scientific">Granulicella sibirica</name>
    <dbReference type="NCBI Taxonomy" id="2479048"/>
    <lineage>
        <taxon>Bacteria</taxon>
        <taxon>Pseudomonadati</taxon>
        <taxon>Acidobacteriota</taxon>
        <taxon>Terriglobia</taxon>
        <taxon>Terriglobales</taxon>
        <taxon>Acidobacteriaceae</taxon>
        <taxon>Granulicella</taxon>
    </lineage>
</organism>
<reference evidence="1 2" key="1">
    <citation type="submission" date="2018-11" db="EMBL/GenBank/DDBJ databases">
        <authorList>
            <person name="Mardanov A.V."/>
            <person name="Ravin N.V."/>
            <person name="Dedysh S.N."/>
        </authorList>
    </citation>
    <scope>NUCLEOTIDE SEQUENCE [LARGE SCALE GENOMIC DNA]</scope>
    <source>
        <strain evidence="1 2">AF10</strain>
    </source>
</reference>
<evidence type="ECO:0008006" key="3">
    <source>
        <dbReference type="Google" id="ProtNLM"/>
    </source>
</evidence>
<reference evidence="2" key="2">
    <citation type="submission" date="2019-02" db="EMBL/GenBank/DDBJ databases">
        <title>Granulicella sibirica sp. nov., a psychrotolerant acidobacterium isolated from an organic soil layer in forested tundra, West Siberia.</title>
        <authorList>
            <person name="Oshkin I.Y."/>
            <person name="Kulichevskaya I.S."/>
            <person name="Rijpstra W.I.C."/>
            <person name="Sinninghe Damste J.S."/>
            <person name="Rakitin A.L."/>
            <person name="Ravin N.V."/>
            <person name="Dedysh S.N."/>
        </authorList>
    </citation>
    <scope>NUCLEOTIDE SEQUENCE [LARGE SCALE GENOMIC DNA]</scope>
    <source>
        <strain evidence="2">AF10</strain>
    </source>
</reference>
<dbReference type="AlphaFoldDB" id="A0A4Q0T5B1"/>
<protein>
    <recommendedName>
        <fullName evidence="3">Outer membrane lipoprotein-sorting protein</fullName>
    </recommendedName>
</protein>
<sequence length="266" mass="30751">MKRWVLFAVVVVGGMRSGVAQSGETSPQSKKGQMLLDQMVTALGGQAWVEMKQWEEDGRIAAFFRNEPNGSNVQFFDYKREPLSERIEFATPKNLMPGSVRDVVQVWTPVMGYEVTYKGRKELPEKQVTEYNRRRMHSIRQVVTVWMKRPGVIVVSEGTSVVERRIADKFTVLSPDDDAVTIETDANTHLPLRRTFQWRNPLFKDLDEEIEEYEDYHTYDGFPTALSVTEYHNGDMVLQRFLTKAVYGHALPDEMFDPDHLLQKKK</sequence>
<dbReference type="EMBL" id="RDSM01000001">
    <property type="protein sequence ID" value="RXH58903.1"/>
    <property type="molecule type" value="Genomic_DNA"/>
</dbReference>
<dbReference type="Proteomes" id="UP000289437">
    <property type="component" value="Unassembled WGS sequence"/>
</dbReference>
<dbReference type="RefSeq" id="WP_128912817.1">
    <property type="nucleotide sequence ID" value="NZ_RDSM01000001.1"/>
</dbReference>
<accession>A0A4Q0T5B1</accession>
<evidence type="ECO:0000313" key="2">
    <source>
        <dbReference type="Proteomes" id="UP000289437"/>
    </source>
</evidence>
<evidence type="ECO:0000313" key="1">
    <source>
        <dbReference type="EMBL" id="RXH58903.1"/>
    </source>
</evidence>
<name>A0A4Q0T5B1_9BACT</name>
<comment type="caution">
    <text evidence="1">The sequence shown here is derived from an EMBL/GenBank/DDBJ whole genome shotgun (WGS) entry which is preliminary data.</text>
</comment>
<proteinExistence type="predicted"/>